<dbReference type="InterPro" id="IPR000873">
    <property type="entry name" value="AMP-dep_synth/lig_dom"/>
</dbReference>
<feature type="domain" description="Carrier" evidence="5">
    <location>
        <begin position="808"/>
        <end position="886"/>
    </location>
</feature>
<organism evidence="6 7">
    <name type="scientific">Mortierella isabellina</name>
    <name type="common">Filamentous fungus</name>
    <name type="synonym">Umbelopsis isabellina</name>
    <dbReference type="NCBI Taxonomy" id="91625"/>
    <lineage>
        <taxon>Eukaryota</taxon>
        <taxon>Fungi</taxon>
        <taxon>Fungi incertae sedis</taxon>
        <taxon>Mucoromycota</taxon>
        <taxon>Mucoromycotina</taxon>
        <taxon>Umbelopsidomycetes</taxon>
        <taxon>Umbelopsidales</taxon>
        <taxon>Umbelopsidaceae</taxon>
        <taxon>Umbelopsis</taxon>
    </lineage>
</organism>
<dbReference type="OrthoDB" id="329835at2759"/>
<dbReference type="GO" id="GO:0044550">
    <property type="term" value="P:secondary metabolite biosynthetic process"/>
    <property type="evidence" value="ECO:0007669"/>
    <property type="project" value="TreeGrafter"/>
</dbReference>
<evidence type="ECO:0000313" key="6">
    <source>
        <dbReference type="EMBL" id="KAG2176926.1"/>
    </source>
</evidence>
<feature type="transmembrane region" description="Helical" evidence="4">
    <location>
        <begin position="1188"/>
        <end position="1215"/>
    </location>
</feature>
<keyword evidence="2" id="KW-0597">Phosphoprotein</keyword>
<feature type="transmembrane region" description="Helical" evidence="4">
    <location>
        <begin position="966"/>
        <end position="992"/>
    </location>
</feature>
<feature type="transmembrane region" description="Helical" evidence="4">
    <location>
        <begin position="1471"/>
        <end position="1494"/>
    </location>
</feature>
<evidence type="ECO:0000259" key="5">
    <source>
        <dbReference type="PROSITE" id="PS50075"/>
    </source>
</evidence>
<dbReference type="Pfam" id="PF00501">
    <property type="entry name" value="AMP-binding"/>
    <property type="match status" value="1"/>
</dbReference>
<dbReference type="SUPFAM" id="SSF51161">
    <property type="entry name" value="Trimeric LpxA-like enzymes"/>
    <property type="match status" value="3"/>
</dbReference>
<dbReference type="SUPFAM" id="SSF56801">
    <property type="entry name" value="Acetyl-CoA synthetase-like"/>
    <property type="match status" value="1"/>
</dbReference>
<dbReference type="Gene3D" id="3.30.300.30">
    <property type="match status" value="1"/>
</dbReference>
<dbReference type="PANTHER" id="PTHR45527:SF1">
    <property type="entry name" value="FATTY ACID SYNTHASE"/>
    <property type="match status" value="1"/>
</dbReference>
<dbReference type="Gene3D" id="3.40.50.12780">
    <property type="entry name" value="N-terminal domain of ligase-like"/>
    <property type="match status" value="1"/>
</dbReference>
<evidence type="ECO:0000256" key="3">
    <source>
        <dbReference type="ARBA" id="ARBA00022598"/>
    </source>
</evidence>
<dbReference type="PROSITE" id="PS00455">
    <property type="entry name" value="AMP_BINDING"/>
    <property type="match status" value="1"/>
</dbReference>
<dbReference type="GO" id="GO:0043041">
    <property type="term" value="P:amino acid activation for nonribosomal peptide biosynthetic process"/>
    <property type="evidence" value="ECO:0007669"/>
    <property type="project" value="TreeGrafter"/>
</dbReference>
<dbReference type="InterPro" id="IPR009081">
    <property type="entry name" value="PP-bd_ACP"/>
</dbReference>
<keyword evidence="3" id="KW-0436">Ligase</keyword>
<sequence length="1655" mass="184177">MLPAYVPILSQLPHDLHCFIGGKDKTNLSDSISVLLQAQSKDQVTLDDDSVNNCIAVLLSLCATLMFRYTSTSSIKMKIQYKEKVNSWSPANLEITLITSPDQKFMSLLQEVQKQLESSVPNIDVLSLQNIYYIHIHDVENESPEIVAMSKSGGLFLQFINIEDCFLTIFSFENLLDTIYPMTIDISSHWRCLLNSIMAYPRNFALQNISQINILEKEERNTLINVWGKCEHLDLPESYNIKQPLLHKLFERQAKLHPDNTAIKFEAGINSKAYSYREANSLANDIAQYISTRIQTSKRDVKIGHFFPRCADAYVAMLGVLKSGSAYVPLDPAYPMDRLTYILSDCEASIVVTTAELGKKLKEYLKTGVTQNEAHPLEVVIWDDMLEEIELHYKQPAIEFDDRHTISTTCSSQDPCYVIYTSGTTGKPKGCIIEHQSAVNFVLSESVFIKMTDKDIIFQTYSLAFDSSISTIWLAFFNGATLYVPTEDMMHSGNELAQYINKANITVLDCVPSLLTMMTIGLSEEEMQISSAFLPSVKVIIVGGEPCSRDIIRKWTLNGKRRMINSYGPTEATVSATFADCRIEDEIVTVGTVQPNYEVYILDSYMQPVPAGVPARGYLNRDDLTKAKFIPNPFAASSEQSQRLYKTGDLARYIPLPVTKGVNAMYPEGSIELLGRIDLQVKVRGFRVEIPEIESAIVGTCDQIQFAVINLWKNQNLSSADENVEILVAYILLKDKATFDRESVKYKLSQFLPEYMIPSVYQVVKDIPFLPSGKVDRKALPDPELTTDNDYINDKNPDVDSQVTAISSELNPTQTQLAHLWSKLLHSGKEPIGLESDFFELGGHSMVAAKLVSSLRTMPVYCNVTVLDIYKNSSLELFSRRLETLAQSNRTNCSNDHEVKDDQKDVPSIPKAEAFISSIIRWLSTAIGLYLVFFYASLSPILTNLISNYLEDNGPASNDTPTTYQVFYFTLISLAITVLVYPLICIAAKWIILGRMKPGVYPLYGQYYWRWWVIHRMITMLPLALFRGSPVLVWFYQALGAKIGKGVYIGTGFVSCLDMLTVGNNTSIGIDARITGYTVKVGKPKTKGGRCTSWLIVGSINIGSDCYIGASTHLSLNTVIPKEVRIAEFSMVPELTVLDSGKSYVGSPVSPCQSQLLDCDFAKQAQTSFSVSESHIDPKRLPHRLVNVMHVLLLVLMLLVYGVASLPGAFAMLIITSQITFDSQLPIQFDSDSKFTALHIVWIMAIMLLSAIASTSFHVISADLVSPHVEFRILGAKIGRSCEIGMTFYSTPDRFIMEDGSFISDGVYLSPPRIHEGWVKISDTIIGEKSFIGNSSLLPSGVEIKNNSLLGVLSRTPLPSIDAPKEENEKVCTDLVSDITPKSSLSSFIDQVMPSEASWLGSPGINLPKRKLAATGGSASLTFDPPWYLYPIRLAFEVWKVCLPSVVFSMASLVLYYGIAYYRSLNWGNPLIFCVLFPFGYISVAVGCCLLVALLKYAIIGRYIPMNSPLWSFFLWKSEIVATLDLFLAGPILIRHIRGTPFLSWWLTLLGAKIGRNVWIEAAIIPEPELVTIGDDSVIGENSILQTHSFEDRVMKMSRLKIGKGCKIGAGSVALCDGVLEDYSELGDLSLLMNGETIVEYSKMHGTPAQSVKAS</sequence>
<proteinExistence type="predicted"/>
<dbReference type="NCBIfam" id="TIGR01733">
    <property type="entry name" value="AA-adenyl-dom"/>
    <property type="match status" value="1"/>
</dbReference>
<accession>A0A8H7PPI9</accession>
<name>A0A8H7PPI9_MORIS</name>
<dbReference type="InterPro" id="IPR045851">
    <property type="entry name" value="AMP-bd_C_sf"/>
</dbReference>
<dbReference type="InterPro" id="IPR036736">
    <property type="entry name" value="ACP-like_sf"/>
</dbReference>
<dbReference type="GO" id="GO:0031177">
    <property type="term" value="F:phosphopantetheine binding"/>
    <property type="evidence" value="ECO:0007669"/>
    <property type="project" value="TreeGrafter"/>
</dbReference>
<dbReference type="Pfam" id="PF00550">
    <property type="entry name" value="PP-binding"/>
    <property type="match status" value="1"/>
</dbReference>
<dbReference type="GO" id="GO:0005737">
    <property type="term" value="C:cytoplasm"/>
    <property type="evidence" value="ECO:0007669"/>
    <property type="project" value="TreeGrafter"/>
</dbReference>
<dbReference type="Proteomes" id="UP000654370">
    <property type="component" value="Unassembled WGS sequence"/>
</dbReference>
<feature type="transmembrane region" description="Helical" evidence="4">
    <location>
        <begin position="1236"/>
        <end position="1260"/>
    </location>
</feature>
<evidence type="ECO:0000256" key="4">
    <source>
        <dbReference type="SAM" id="Phobius"/>
    </source>
</evidence>
<feature type="transmembrane region" description="Helical" evidence="4">
    <location>
        <begin position="927"/>
        <end position="946"/>
    </location>
</feature>
<dbReference type="PROSITE" id="PS00012">
    <property type="entry name" value="PHOSPHOPANTETHEINE"/>
    <property type="match status" value="1"/>
</dbReference>
<keyword evidence="1" id="KW-0596">Phosphopantetheine</keyword>
<dbReference type="InterPro" id="IPR020845">
    <property type="entry name" value="AMP-binding_CS"/>
</dbReference>
<dbReference type="InterPro" id="IPR006162">
    <property type="entry name" value="Ppantetheine_attach_site"/>
</dbReference>
<evidence type="ECO:0000256" key="1">
    <source>
        <dbReference type="ARBA" id="ARBA00022450"/>
    </source>
</evidence>
<keyword evidence="4" id="KW-1133">Transmembrane helix</keyword>
<dbReference type="CDD" id="cd05930">
    <property type="entry name" value="A_NRPS"/>
    <property type="match status" value="1"/>
</dbReference>
<dbReference type="PANTHER" id="PTHR45527">
    <property type="entry name" value="NONRIBOSOMAL PEPTIDE SYNTHETASE"/>
    <property type="match status" value="1"/>
</dbReference>
<dbReference type="PROSITE" id="PS50075">
    <property type="entry name" value="CARRIER"/>
    <property type="match status" value="1"/>
</dbReference>
<dbReference type="Gene3D" id="2.160.10.10">
    <property type="entry name" value="Hexapeptide repeat proteins"/>
    <property type="match status" value="3"/>
</dbReference>
<dbReference type="InterPro" id="IPR010071">
    <property type="entry name" value="AA_adenyl_dom"/>
</dbReference>
<dbReference type="Gene3D" id="1.10.1200.10">
    <property type="entry name" value="ACP-like"/>
    <property type="match status" value="1"/>
</dbReference>
<keyword evidence="4" id="KW-0812">Transmembrane</keyword>
<comment type="caution">
    <text evidence="6">The sequence shown here is derived from an EMBL/GenBank/DDBJ whole genome shotgun (WGS) entry which is preliminary data.</text>
</comment>
<dbReference type="GO" id="GO:0016874">
    <property type="term" value="F:ligase activity"/>
    <property type="evidence" value="ECO:0007669"/>
    <property type="project" value="UniProtKB-KW"/>
</dbReference>
<keyword evidence="4" id="KW-0472">Membrane</keyword>
<dbReference type="InterPro" id="IPR042099">
    <property type="entry name" value="ANL_N_sf"/>
</dbReference>
<evidence type="ECO:0000256" key="2">
    <source>
        <dbReference type="ARBA" id="ARBA00022553"/>
    </source>
</evidence>
<gene>
    <name evidence="6" type="ORF">INT43_007580</name>
</gene>
<protein>
    <recommendedName>
        <fullName evidence="5">Carrier domain-containing protein</fullName>
    </recommendedName>
</protein>
<keyword evidence="7" id="KW-1185">Reference proteome</keyword>
<dbReference type="SUPFAM" id="SSF47336">
    <property type="entry name" value="ACP-like"/>
    <property type="match status" value="1"/>
</dbReference>
<reference evidence="6" key="1">
    <citation type="submission" date="2020-12" db="EMBL/GenBank/DDBJ databases">
        <title>Metabolic potential, ecology and presence of endohyphal bacteria is reflected in genomic diversity of Mucoromycotina.</title>
        <authorList>
            <person name="Muszewska A."/>
            <person name="Okrasinska A."/>
            <person name="Steczkiewicz K."/>
            <person name="Drgas O."/>
            <person name="Orlowska M."/>
            <person name="Perlinska-Lenart U."/>
            <person name="Aleksandrzak-Piekarczyk T."/>
            <person name="Szatraj K."/>
            <person name="Zielenkiewicz U."/>
            <person name="Pilsyk S."/>
            <person name="Malc E."/>
            <person name="Mieczkowski P."/>
            <person name="Kruszewska J.S."/>
            <person name="Biernat P."/>
            <person name="Pawlowska J."/>
        </authorList>
    </citation>
    <scope>NUCLEOTIDE SEQUENCE</scope>
    <source>
        <strain evidence="6">WA0000067209</strain>
    </source>
</reference>
<feature type="transmembrane region" description="Helical" evidence="4">
    <location>
        <begin position="1013"/>
        <end position="1036"/>
    </location>
</feature>
<evidence type="ECO:0000313" key="7">
    <source>
        <dbReference type="Proteomes" id="UP000654370"/>
    </source>
</evidence>
<dbReference type="EMBL" id="JAEPQZ010000009">
    <property type="protein sequence ID" value="KAG2176926.1"/>
    <property type="molecule type" value="Genomic_DNA"/>
</dbReference>
<feature type="transmembrane region" description="Helical" evidence="4">
    <location>
        <begin position="1438"/>
        <end position="1459"/>
    </location>
</feature>
<dbReference type="InterPro" id="IPR011004">
    <property type="entry name" value="Trimer_LpxA-like_sf"/>
</dbReference>